<evidence type="ECO:0008006" key="3">
    <source>
        <dbReference type="Google" id="ProtNLM"/>
    </source>
</evidence>
<accession>A0A5Q4ZN33</accession>
<dbReference type="SUPFAM" id="SSF47240">
    <property type="entry name" value="Ferritin-like"/>
    <property type="match status" value="1"/>
</dbReference>
<sequence>MSDTLTDVAEDRTLRHWTFRGPARVKIGSEAHKQMFCRMLLETHNPYKPAVIEWPALPPDALERLCSLPIWDIAVQTEGRASIAVHTYAAQLSDPLLREAITMDGDEEARHKHVLSKLIAAYGIEIAPEPDYPAPRDAEWEWMRTGYSECIDSFFAFGLFRSAQQSGFFPEALVETFEPVIQEEARHILFFINWVAWYRRTMPIWRRPWHALRVAAIWVVLVWQRLAIAKGIDTEGVAHDSNFLPASSGVISEAMNTRDLFALCLAENERRMSGYDARLLRPRLVPALARFALRFMKPSRRKTTPEKGDAGHDMDRR</sequence>
<reference evidence="1 2" key="1">
    <citation type="submission" date="2019-08" db="EMBL/GenBank/DDBJ databases">
        <authorList>
            <person name="Herpell B J."/>
        </authorList>
    </citation>
    <scope>NUCLEOTIDE SEQUENCE [LARGE SCALE GENOMIC DNA]</scope>
    <source>
        <strain evidence="2">Msb3</strain>
    </source>
</reference>
<dbReference type="InterPro" id="IPR009078">
    <property type="entry name" value="Ferritin-like_SF"/>
</dbReference>
<dbReference type="RefSeq" id="WP_007177670.1">
    <property type="nucleotide sequence ID" value="NZ_LR699554.1"/>
</dbReference>
<dbReference type="Proteomes" id="UP000325811">
    <property type="component" value="Chromosome II"/>
</dbReference>
<name>A0A5Q4ZN33_9BURK</name>
<dbReference type="KEGG" id="pdio:PDMSB3_2102.1"/>
<protein>
    <recommendedName>
        <fullName evidence="3">Aminomethyltransferase</fullName>
    </recommendedName>
</protein>
<organism evidence="1 2">
    <name type="scientific">Paraburkholderia dioscoreae</name>
    <dbReference type="NCBI Taxonomy" id="2604047"/>
    <lineage>
        <taxon>Bacteria</taxon>
        <taxon>Pseudomonadati</taxon>
        <taxon>Pseudomonadota</taxon>
        <taxon>Betaproteobacteria</taxon>
        <taxon>Burkholderiales</taxon>
        <taxon>Burkholderiaceae</taxon>
        <taxon>Paraburkholderia</taxon>
    </lineage>
</organism>
<keyword evidence="2" id="KW-1185">Reference proteome</keyword>
<gene>
    <name evidence="1" type="ORF">PDMSB3_2102</name>
</gene>
<dbReference type="EMBL" id="LR699554">
    <property type="protein sequence ID" value="VVD33386.1"/>
    <property type="molecule type" value="Genomic_DNA"/>
</dbReference>
<evidence type="ECO:0000313" key="2">
    <source>
        <dbReference type="Proteomes" id="UP000325811"/>
    </source>
</evidence>
<proteinExistence type="predicted"/>
<dbReference type="AlphaFoldDB" id="A0A5Q4ZN33"/>
<evidence type="ECO:0000313" key="1">
    <source>
        <dbReference type="EMBL" id="VVD33386.1"/>
    </source>
</evidence>